<feature type="compositionally biased region" description="Basic and acidic residues" evidence="1">
    <location>
        <begin position="163"/>
        <end position="173"/>
    </location>
</feature>
<accession>A0A4Y7SUG8</accession>
<organism evidence="2 3">
    <name type="scientific">Coprinellus micaceus</name>
    <name type="common">Glistening ink-cap mushroom</name>
    <name type="synonym">Coprinus micaceus</name>
    <dbReference type="NCBI Taxonomy" id="71717"/>
    <lineage>
        <taxon>Eukaryota</taxon>
        <taxon>Fungi</taxon>
        <taxon>Dikarya</taxon>
        <taxon>Basidiomycota</taxon>
        <taxon>Agaricomycotina</taxon>
        <taxon>Agaricomycetes</taxon>
        <taxon>Agaricomycetidae</taxon>
        <taxon>Agaricales</taxon>
        <taxon>Agaricineae</taxon>
        <taxon>Psathyrellaceae</taxon>
        <taxon>Coprinellus</taxon>
    </lineage>
</organism>
<comment type="caution">
    <text evidence="2">The sequence shown here is derived from an EMBL/GenBank/DDBJ whole genome shotgun (WGS) entry which is preliminary data.</text>
</comment>
<feature type="region of interest" description="Disordered" evidence="1">
    <location>
        <begin position="104"/>
        <end position="123"/>
    </location>
</feature>
<dbReference type="EMBL" id="QPFP01000058">
    <property type="protein sequence ID" value="TEB25244.1"/>
    <property type="molecule type" value="Genomic_DNA"/>
</dbReference>
<protein>
    <submittedName>
        <fullName evidence="2">Uncharacterized protein</fullName>
    </submittedName>
</protein>
<dbReference type="AlphaFoldDB" id="A0A4Y7SUG8"/>
<reference evidence="2 3" key="1">
    <citation type="journal article" date="2019" name="Nat. Ecol. Evol.">
        <title>Megaphylogeny resolves global patterns of mushroom evolution.</title>
        <authorList>
            <person name="Varga T."/>
            <person name="Krizsan K."/>
            <person name="Foldi C."/>
            <person name="Dima B."/>
            <person name="Sanchez-Garcia M."/>
            <person name="Sanchez-Ramirez S."/>
            <person name="Szollosi G.J."/>
            <person name="Szarkandi J.G."/>
            <person name="Papp V."/>
            <person name="Albert L."/>
            <person name="Andreopoulos W."/>
            <person name="Angelini C."/>
            <person name="Antonin V."/>
            <person name="Barry K.W."/>
            <person name="Bougher N.L."/>
            <person name="Buchanan P."/>
            <person name="Buyck B."/>
            <person name="Bense V."/>
            <person name="Catcheside P."/>
            <person name="Chovatia M."/>
            <person name="Cooper J."/>
            <person name="Damon W."/>
            <person name="Desjardin D."/>
            <person name="Finy P."/>
            <person name="Geml J."/>
            <person name="Haridas S."/>
            <person name="Hughes K."/>
            <person name="Justo A."/>
            <person name="Karasinski D."/>
            <person name="Kautmanova I."/>
            <person name="Kiss B."/>
            <person name="Kocsube S."/>
            <person name="Kotiranta H."/>
            <person name="LaButti K.M."/>
            <person name="Lechner B.E."/>
            <person name="Liimatainen K."/>
            <person name="Lipzen A."/>
            <person name="Lukacs Z."/>
            <person name="Mihaltcheva S."/>
            <person name="Morgado L.N."/>
            <person name="Niskanen T."/>
            <person name="Noordeloos M.E."/>
            <person name="Ohm R.A."/>
            <person name="Ortiz-Santana B."/>
            <person name="Ovrebo C."/>
            <person name="Racz N."/>
            <person name="Riley R."/>
            <person name="Savchenko A."/>
            <person name="Shiryaev A."/>
            <person name="Soop K."/>
            <person name="Spirin V."/>
            <person name="Szebenyi C."/>
            <person name="Tomsovsky M."/>
            <person name="Tulloss R.E."/>
            <person name="Uehling J."/>
            <person name="Grigoriev I.V."/>
            <person name="Vagvolgyi C."/>
            <person name="Papp T."/>
            <person name="Martin F.M."/>
            <person name="Miettinen O."/>
            <person name="Hibbett D.S."/>
            <person name="Nagy L.G."/>
        </authorList>
    </citation>
    <scope>NUCLEOTIDE SEQUENCE [LARGE SCALE GENOMIC DNA]</scope>
    <source>
        <strain evidence="2 3">FP101781</strain>
    </source>
</reference>
<dbReference type="Proteomes" id="UP000298030">
    <property type="component" value="Unassembled WGS sequence"/>
</dbReference>
<name>A0A4Y7SUG8_COPMI</name>
<evidence type="ECO:0000313" key="3">
    <source>
        <dbReference type="Proteomes" id="UP000298030"/>
    </source>
</evidence>
<gene>
    <name evidence="2" type="ORF">FA13DRAFT_1175728</name>
</gene>
<proteinExistence type="predicted"/>
<keyword evidence="3" id="KW-1185">Reference proteome</keyword>
<feature type="region of interest" description="Disordered" evidence="1">
    <location>
        <begin position="149"/>
        <end position="173"/>
    </location>
</feature>
<feature type="compositionally biased region" description="Basic and acidic residues" evidence="1">
    <location>
        <begin position="104"/>
        <end position="114"/>
    </location>
</feature>
<sequence length="173" mass="19549">MRRLGRIGTDDERRAPRMPQCRFIHPLIDATTTALPYKPTPRRLKSEGYVDWGVISDLCFTRLNGWNVSAKGVDTRLGLLTTMCHSMCGLCVAFSPIGTSSLPRQEEYPHDAHSSTRSKNRGCLRRPRRLLYPPISSLPLRTWTPIHPGRSSPLPFSSYPGQPRERIGGRRVP</sequence>
<evidence type="ECO:0000256" key="1">
    <source>
        <dbReference type="SAM" id="MobiDB-lite"/>
    </source>
</evidence>
<evidence type="ECO:0000313" key="2">
    <source>
        <dbReference type="EMBL" id="TEB25244.1"/>
    </source>
</evidence>